<name>M3AED7_9PROT</name>
<reference evidence="2 3" key="1">
    <citation type="journal article" date="2014" name="Genome Announc.">
        <title>Draft Genome Sequence of Magnetospirillum sp. Strain SO-1, a Freshwater Magnetotactic Bacterium Isolated from the Ol'khovka River, Russia.</title>
        <authorList>
            <person name="Grouzdev D.S."/>
            <person name="Dziuba M.V."/>
            <person name="Sukhacheva M.S."/>
            <person name="Mardanov A.V."/>
            <person name="Beletskiy A.V."/>
            <person name="Kuznetsov B.B."/>
            <person name="Skryabin K.G."/>
        </authorList>
    </citation>
    <scope>NUCLEOTIDE SEQUENCE [LARGE SCALE GENOMIC DNA]</scope>
    <source>
        <strain evidence="2 3">SO-1</strain>
    </source>
</reference>
<comment type="caution">
    <text evidence="2">The sequence shown here is derived from an EMBL/GenBank/DDBJ whole genome shotgun (WGS) entry which is preliminary data.</text>
</comment>
<dbReference type="OrthoDB" id="9809859at2"/>
<evidence type="ECO:0000313" key="2">
    <source>
        <dbReference type="EMBL" id="EME70909.1"/>
    </source>
</evidence>
<feature type="transmembrane region" description="Helical" evidence="1">
    <location>
        <begin position="116"/>
        <end position="134"/>
    </location>
</feature>
<gene>
    <name evidence="2" type="ORF">H261_05854</name>
</gene>
<dbReference type="Proteomes" id="UP000011744">
    <property type="component" value="Unassembled WGS sequence"/>
</dbReference>
<accession>M3AED7</accession>
<dbReference type="AlphaFoldDB" id="M3AED7"/>
<keyword evidence="1" id="KW-0812">Transmembrane</keyword>
<evidence type="ECO:0000313" key="3">
    <source>
        <dbReference type="Proteomes" id="UP000011744"/>
    </source>
</evidence>
<keyword evidence="3" id="KW-1185">Reference proteome</keyword>
<organism evidence="2 3">
    <name type="scientific">Paramagnetospirillum caucaseum</name>
    <dbReference type="NCBI Taxonomy" id="1244869"/>
    <lineage>
        <taxon>Bacteria</taxon>
        <taxon>Pseudomonadati</taxon>
        <taxon>Pseudomonadota</taxon>
        <taxon>Alphaproteobacteria</taxon>
        <taxon>Rhodospirillales</taxon>
        <taxon>Magnetospirillaceae</taxon>
        <taxon>Paramagnetospirillum</taxon>
    </lineage>
</organism>
<evidence type="ECO:0000256" key="1">
    <source>
        <dbReference type="SAM" id="Phobius"/>
    </source>
</evidence>
<protein>
    <recommendedName>
        <fullName evidence="4">Cytochrome C</fullName>
    </recommendedName>
</protein>
<dbReference type="STRING" id="1244869.H261_05854"/>
<dbReference type="EMBL" id="AONQ01000011">
    <property type="protein sequence ID" value="EME70909.1"/>
    <property type="molecule type" value="Genomic_DNA"/>
</dbReference>
<proteinExistence type="predicted"/>
<dbReference type="PATRIC" id="fig|1244869.3.peg.1173"/>
<keyword evidence="1" id="KW-0472">Membrane</keyword>
<feature type="transmembrane region" description="Helical" evidence="1">
    <location>
        <begin position="12"/>
        <end position="36"/>
    </location>
</feature>
<dbReference type="eggNOG" id="COG4314">
    <property type="taxonomic scope" value="Bacteria"/>
</dbReference>
<feature type="transmembrane region" description="Helical" evidence="1">
    <location>
        <begin position="200"/>
        <end position="218"/>
    </location>
</feature>
<keyword evidence="1" id="KW-1133">Transmembrane helix</keyword>
<feature type="transmembrane region" description="Helical" evidence="1">
    <location>
        <begin position="141"/>
        <end position="163"/>
    </location>
</feature>
<evidence type="ECO:0008006" key="4">
    <source>
        <dbReference type="Google" id="ProtNLM"/>
    </source>
</evidence>
<sequence length="226" mass="25019">MANNNSKSKPALVRILTVIGMLLIGGAYFSPIWWVALKAPNYPAETFPDGIRIHFHMNGVFNGCTSQDKPKDSKAAKSAAWGDEEGGLDCVEEMNVINHFIGMEPIEVGAKYEIKAAPYLFSLVGVMLLAFLFYAGPFWWVLPLSGIVIPVAFVIDYSAWLWWFGHNLRSWAAFSVKPFMPTVFGEGKVAQFGTFSYPHYGFGLLVAASLCLMVALLLQRKALKSE</sequence>
<dbReference type="RefSeq" id="WP_008615380.1">
    <property type="nucleotide sequence ID" value="NZ_AONQ01000011.1"/>
</dbReference>